<proteinExistence type="predicted"/>
<protein>
    <submittedName>
        <fullName evidence="2">Uncharacterized protein</fullName>
    </submittedName>
</protein>
<evidence type="ECO:0000313" key="2">
    <source>
        <dbReference type="EMBL" id="TVU36291.1"/>
    </source>
</evidence>
<evidence type="ECO:0000256" key="1">
    <source>
        <dbReference type="SAM" id="MobiDB-lite"/>
    </source>
</evidence>
<feature type="region of interest" description="Disordered" evidence="1">
    <location>
        <begin position="35"/>
        <end position="74"/>
    </location>
</feature>
<dbReference type="Gramene" id="TVU36291">
    <property type="protein sequence ID" value="TVU36291"/>
    <property type="gene ID" value="EJB05_18221"/>
</dbReference>
<dbReference type="AlphaFoldDB" id="A0A5J9VL10"/>
<sequence>MEEPSPLEAVPCLTAPKQMSWSWVPKGRTWLLELEGTSNHSPATASNEGLGTSSRKLEFEENAQKLQPSKKKAK</sequence>
<name>A0A5J9VL10_9POAL</name>
<dbReference type="EMBL" id="RWGY01000009">
    <property type="protein sequence ID" value="TVU36291.1"/>
    <property type="molecule type" value="Genomic_DNA"/>
</dbReference>
<comment type="caution">
    <text evidence="2">The sequence shown here is derived from an EMBL/GenBank/DDBJ whole genome shotgun (WGS) entry which is preliminary data.</text>
</comment>
<feature type="non-terminal residue" evidence="2">
    <location>
        <position position="74"/>
    </location>
</feature>
<reference evidence="2 3" key="1">
    <citation type="journal article" date="2019" name="Sci. Rep.">
        <title>A high-quality genome of Eragrostis curvula grass provides insights into Poaceae evolution and supports new strategies to enhance forage quality.</title>
        <authorList>
            <person name="Carballo J."/>
            <person name="Santos B.A.C.M."/>
            <person name="Zappacosta D."/>
            <person name="Garbus I."/>
            <person name="Selva J.P."/>
            <person name="Gallo C.A."/>
            <person name="Diaz A."/>
            <person name="Albertini E."/>
            <person name="Caccamo M."/>
            <person name="Echenique V."/>
        </authorList>
    </citation>
    <scope>NUCLEOTIDE SEQUENCE [LARGE SCALE GENOMIC DNA]</scope>
    <source>
        <strain evidence="3">cv. Victoria</strain>
        <tissue evidence="2">Leaf</tissue>
    </source>
</reference>
<dbReference type="Proteomes" id="UP000324897">
    <property type="component" value="Unassembled WGS sequence"/>
</dbReference>
<accession>A0A5J9VL10</accession>
<feature type="non-terminal residue" evidence="2">
    <location>
        <position position="1"/>
    </location>
</feature>
<feature type="compositionally biased region" description="Polar residues" evidence="1">
    <location>
        <begin position="36"/>
        <end position="54"/>
    </location>
</feature>
<keyword evidence="3" id="KW-1185">Reference proteome</keyword>
<gene>
    <name evidence="2" type="ORF">EJB05_18221</name>
</gene>
<evidence type="ECO:0000313" key="3">
    <source>
        <dbReference type="Proteomes" id="UP000324897"/>
    </source>
</evidence>
<organism evidence="2 3">
    <name type="scientific">Eragrostis curvula</name>
    <name type="common">weeping love grass</name>
    <dbReference type="NCBI Taxonomy" id="38414"/>
    <lineage>
        <taxon>Eukaryota</taxon>
        <taxon>Viridiplantae</taxon>
        <taxon>Streptophyta</taxon>
        <taxon>Embryophyta</taxon>
        <taxon>Tracheophyta</taxon>
        <taxon>Spermatophyta</taxon>
        <taxon>Magnoliopsida</taxon>
        <taxon>Liliopsida</taxon>
        <taxon>Poales</taxon>
        <taxon>Poaceae</taxon>
        <taxon>PACMAD clade</taxon>
        <taxon>Chloridoideae</taxon>
        <taxon>Eragrostideae</taxon>
        <taxon>Eragrostidinae</taxon>
        <taxon>Eragrostis</taxon>
    </lineage>
</organism>